<feature type="domain" description="Major facilitator superfamily (MFS) profile" evidence="7">
    <location>
        <begin position="23"/>
        <end position="501"/>
    </location>
</feature>
<accession>A0A8B8IJC9</accession>
<feature type="transmembrane region" description="Helical" evidence="6">
    <location>
        <begin position="363"/>
        <end position="384"/>
    </location>
</feature>
<dbReference type="AlphaFoldDB" id="A0A8B8IJC9"/>
<proteinExistence type="predicted"/>
<feature type="transmembrane region" description="Helical" evidence="6">
    <location>
        <begin position="20"/>
        <end position="50"/>
    </location>
</feature>
<protein>
    <submittedName>
        <fullName evidence="9">Synaptic vesicle glycoprotein 2A-like isoform X1</fullName>
    </submittedName>
</protein>
<organism evidence="8 9">
    <name type="scientific">Vanessa tameamea</name>
    <name type="common">Kamehameha butterfly</name>
    <dbReference type="NCBI Taxonomy" id="334116"/>
    <lineage>
        <taxon>Eukaryota</taxon>
        <taxon>Metazoa</taxon>
        <taxon>Ecdysozoa</taxon>
        <taxon>Arthropoda</taxon>
        <taxon>Hexapoda</taxon>
        <taxon>Insecta</taxon>
        <taxon>Pterygota</taxon>
        <taxon>Neoptera</taxon>
        <taxon>Endopterygota</taxon>
        <taxon>Lepidoptera</taxon>
        <taxon>Glossata</taxon>
        <taxon>Ditrysia</taxon>
        <taxon>Papilionoidea</taxon>
        <taxon>Nymphalidae</taxon>
        <taxon>Nymphalinae</taxon>
        <taxon>Vanessa</taxon>
    </lineage>
</organism>
<dbReference type="GeneID" id="113401485"/>
<dbReference type="Gene3D" id="1.20.1250.20">
    <property type="entry name" value="MFS general substrate transporter like domains"/>
    <property type="match status" value="1"/>
</dbReference>
<feature type="transmembrane region" description="Helical" evidence="6">
    <location>
        <begin position="62"/>
        <end position="81"/>
    </location>
</feature>
<feature type="transmembrane region" description="Helical" evidence="6">
    <location>
        <begin position="416"/>
        <end position="437"/>
    </location>
</feature>
<dbReference type="OrthoDB" id="433512at2759"/>
<dbReference type="PANTHER" id="PTHR23511">
    <property type="entry name" value="SYNAPTIC VESICLE GLYCOPROTEIN 2"/>
    <property type="match status" value="1"/>
</dbReference>
<dbReference type="Pfam" id="PF07690">
    <property type="entry name" value="MFS_1"/>
    <property type="match status" value="1"/>
</dbReference>
<keyword evidence="5 6" id="KW-0472">Membrane</keyword>
<evidence type="ECO:0000313" key="9">
    <source>
        <dbReference type="RefSeq" id="XP_026497205.2"/>
    </source>
</evidence>
<evidence type="ECO:0000256" key="2">
    <source>
        <dbReference type="ARBA" id="ARBA00022448"/>
    </source>
</evidence>
<sequence length="504" mass="55838">MDKEPPTAFEDALERTGNGLYNMLLVLTCGLILLAIGVDLFGFGLVVAAACDLNITVSQKGILTSLPYVGILLVSFPWGYISDTRGRKFSLIVSVQVAFVLSCLASISTNWLFLALMKFFSVCFSCAANSATYTLVGESCIKRVRSKYMLLMTCLLILSPGIGAILTYPTLLLNFKSEIPLLGIHFTPWRLLIIVLAIPSGIGGIAICFFHESPKFLINSGRNDEAIEVLKSMHAINNRCSKESLQITSIYLEDAVATKQTSLFRAMYELSAPLFRPPMLWRTLQLFFIVAVVYFTNNSLLVWLPYVMNLVRMNLSQTNTTTGDICTLISMKQESITESTNTTIGTTNNVTPDICLGYIENNVIITLFTAQCIYAFLTFVISYLMKWRRTVLLSILCISTVSGALLSLMPEPISSVFLLMVFTCTNLGMGILASYFVDLYPTSCRGMVACLSIMVGRTSTFVGINVVGNLIFYHCHITFYMWSLLVFSSVVASWFLPPDKPVKH</sequence>
<feature type="transmembrane region" description="Helical" evidence="6">
    <location>
        <begin position="148"/>
        <end position="169"/>
    </location>
</feature>
<name>A0A8B8IJC9_VANTA</name>
<evidence type="ECO:0000256" key="5">
    <source>
        <dbReference type="ARBA" id="ARBA00023136"/>
    </source>
</evidence>
<feature type="transmembrane region" description="Helical" evidence="6">
    <location>
        <begin position="93"/>
        <end position="113"/>
    </location>
</feature>
<dbReference type="InterPro" id="IPR036259">
    <property type="entry name" value="MFS_trans_sf"/>
</dbReference>
<keyword evidence="3 6" id="KW-0812">Transmembrane</keyword>
<evidence type="ECO:0000256" key="3">
    <source>
        <dbReference type="ARBA" id="ARBA00022692"/>
    </source>
</evidence>
<dbReference type="GO" id="GO:0022857">
    <property type="term" value="F:transmembrane transporter activity"/>
    <property type="evidence" value="ECO:0007669"/>
    <property type="project" value="InterPro"/>
</dbReference>
<dbReference type="PANTHER" id="PTHR23511:SF35">
    <property type="entry name" value="MAJOR FACILITATOR SUPERFAMILY (MFS) PROFILE DOMAIN-CONTAINING PROTEIN"/>
    <property type="match status" value="1"/>
</dbReference>
<evidence type="ECO:0000313" key="8">
    <source>
        <dbReference type="Proteomes" id="UP001652626"/>
    </source>
</evidence>
<dbReference type="OMA" id="TCTNLGM"/>
<feature type="transmembrane region" description="Helical" evidence="6">
    <location>
        <begin position="391"/>
        <end position="410"/>
    </location>
</feature>
<feature type="transmembrane region" description="Helical" evidence="6">
    <location>
        <begin position="286"/>
        <end position="306"/>
    </location>
</feature>
<evidence type="ECO:0000256" key="1">
    <source>
        <dbReference type="ARBA" id="ARBA00004141"/>
    </source>
</evidence>
<reference evidence="9" key="1">
    <citation type="submission" date="2025-08" db="UniProtKB">
        <authorList>
            <consortium name="RefSeq"/>
        </authorList>
    </citation>
    <scope>IDENTIFICATION</scope>
    <source>
        <tissue evidence="9">Whole body</tissue>
    </source>
</reference>
<dbReference type="InterPro" id="IPR011701">
    <property type="entry name" value="MFS"/>
</dbReference>
<comment type="subcellular location">
    <subcellularLocation>
        <location evidence="1">Membrane</location>
        <topology evidence="1">Multi-pass membrane protein</topology>
    </subcellularLocation>
</comment>
<dbReference type="Proteomes" id="UP001652626">
    <property type="component" value="Chromosome 12"/>
</dbReference>
<feature type="transmembrane region" description="Helical" evidence="6">
    <location>
        <begin position="479"/>
        <end position="496"/>
    </location>
</feature>
<dbReference type="PROSITE" id="PS50850">
    <property type="entry name" value="MFS"/>
    <property type="match status" value="1"/>
</dbReference>
<evidence type="ECO:0000259" key="7">
    <source>
        <dbReference type="PROSITE" id="PS50850"/>
    </source>
</evidence>
<evidence type="ECO:0000256" key="4">
    <source>
        <dbReference type="ARBA" id="ARBA00022989"/>
    </source>
</evidence>
<gene>
    <name evidence="9" type="primary">LOC113401485</name>
</gene>
<keyword evidence="8" id="KW-1185">Reference proteome</keyword>
<feature type="transmembrane region" description="Helical" evidence="6">
    <location>
        <begin position="189"/>
        <end position="210"/>
    </location>
</feature>
<evidence type="ECO:0000256" key="6">
    <source>
        <dbReference type="SAM" id="Phobius"/>
    </source>
</evidence>
<dbReference type="GO" id="GO:0016020">
    <property type="term" value="C:membrane"/>
    <property type="evidence" value="ECO:0007669"/>
    <property type="project" value="UniProtKB-SubCell"/>
</dbReference>
<keyword evidence="4 6" id="KW-1133">Transmembrane helix</keyword>
<feature type="transmembrane region" description="Helical" evidence="6">
    <location>
        <begin position="449"/>
        <end position="473"/>
    </location>
</feature>
<dbReference type="RefSeq" id="XP_026497205.2">
    <property type="nucleotide sequence ID" value="XM_026641420.2"/>
</dbReference>
<keyword evidence="2" id="KW-0813">Transport</keyword>
<dbReference type="SUPFAM" id="SSF103473">
    <property type="entry name" value="MFS general substrate transporter"/>
    <property type="match status" value="1"/>
</dbReference>
<dbReference type="InterPro" id="IPR020846">
    <property type="entry name" value="MFS_dom"/>
</dbReference>